<organism evidence="2 3">
    <name type="scientific">Folsomia candida</name>
    <name type="common">Springtail</name>
    <dbReference type="NCBI Taxonomy" id="158441"/>
    <lineage>
        <taxon>Eukaryota</taxon>
        <taxon>Metazoa</taxon>
        <taxon>Ecdysozoa</taxon>
        <taxon>Arthropoda</taxon>
        <taxon>Hexapoda</taxon>
        <taxon>Collembola</taxon>
        <taxon>Entomobryomorpha</taxon>
        <taxon>Isotomoidea</taxon>
        <taxon>Isotomidae</taxon>
        <taxon>Proisotominae</taxon>
        <taxon>Folsomia</taxon>
    </lineage>
</organism>
<feature type="compositionally biased region" description="Basic and acidic residues" evidence="1">
    <location>
        <begin position="67"/>
        <end position="76"/>
    </location>
</feature>
<feature type="region of interest" description="Disordered" evidence="1">
    <location>
        <begin position="561"/>
        <end position="582"/>
    </location>
</feature>
<gene>
    <name evidence="2" type="ORF">Fcan01_02159</name>
</gene>
<evidence type="ECO:0000313" key="2">
    <source>
        <dbReference type="EMBL" id="OXA63695.1"/>
    </source>
</evidence>
<feature type="compositionally biased region" description="Basic and acidic residues" evidence="1">
    <location>
        <begin position="9"/>
        <end position="21"/>
    </location>
</feature>
<evidence type="ECO:0000256" key="1">
    <source>
        <dbReference type="SAM" id="MobiDB-lite"/>
    </source>
</evidence>
<evidence type="ECO:0000313" key="3">
    <source>
        <dbReference type="Proteomes" id="UP000198287"/>
    </source>
</evidence>
<proteinExistence type="predicted"/>
<reference evidence="2 3" key="1">
    <citation type="submission" date="2015-12" db="EMBL/GenBank/DDBJ databases">
        <title>The genome of Folsomia candida.</title>
        <authorList>
            <person name="Faddeeva A."/>
            <person name="Derks M.F."/>
            <person name="Anvar Y."/>
            <person name="Smit S."/>
            <person name="Van Straalen N."/>
            <person name="Roelofs D."/>
        </authorList>
    </citation>
    <scope>NUCLEOTIDE SEQUENCE [LARGE SCALE GENOMIC DNA]</scope>
    <source>
        <strain evidence="2 3">VU population</strain>
        <tissue evidence="2">Whole body</tissue>
    </source>
</reference>
<keyword evidence="3" id="KW-1185">Reference proteome</keyword>
<dbReference type="EMBL" id="LNIX01000001">
    <property type="protein sequence ID" value="OXA63695.1"/>
    <property type="molecule type" value="Genomic_DNA"/>
</dbReference>
<feature type="region of interest" description="Disordered" evidence="1">
    <location>
        <begin position="1"/>
        <end position="90"/>
    </location>
</feature>
<feature type="region of interest" description="Disordered" evidence="1">
    <location>
        <begin position="359"/>
        <end position="409"/>
    </location>
</feature>
<feature type="compositionally biased region" description="Acidic residues" evidence="1">
    <location>
        <begin position="381"/>
        <end position="392"/>
    </location>
</feature>
<feature type="compositionally biased region" description="Polar residues" evidence="1">
    <location>
        <begin position="77"/>
        <end position="90"/>
    </location>
</feature>
<accession>A0A226F1N4</accession>
<protein>
    <submittedName>
        <fullName evidence="2">Uncharacterized protein</fullName>
    </submittedName>
</protein>
<sequence length="745" mass="84529">MPPKKASSKKKEPSKPKDGRLQPRITTFFQASIPAPISRQSNAAHDHRIEVNHSGTSRSLETMDIPSDDHDDRQENQEGPSTSKMSRLSTSPRQALGNLTNAQQQEQLQPRPLNARDSIAQDDFRNAQNLLAILEIIIKGGPTSRPSTLISPAQESHLASFGLLPANVTQAHTFRDWLHEFERVYEEGRLAIPLAKFNFQQPNPTATEEEEKHADPGILDDLIRARSADPILVQIMAIASHYAGNDDHKGPVSLGDQLKLANAGSTMLPTTGEHVALFQSWAMDWITEGRPNSTLNDYLWFRREMVDSATSSDMLSVEQFQSTDPALEGARNSSPLPVISFMSISAEENLGQSDEIAENFDPFYHDNGDDDTFNEDHYDSGDEQDPENDEEDKTAQSVDGKRNHEGSWTDEQVESFLELTKEILVKQNIWSQEIKSGLIIKLSKKRNIQMTCDKSLSPEDVQKIHKFDLNFEPTTMRHIVFLYSACLVWLKTLQPSPSKTGYKIYKNQTNSFFGYLGYRYNGSCPGKPTMKRVGYLKAPKSTMELTEEIINKWILNIQQETAPSTSAPSRNGAQSSNTTYQLPNDMRFKELRNLQEIKPSSPPSKTTRRSRNQCMIAQLKMLLRFKGEDKDFKHSHIMQKFHNSGYCMPFEYGNKKHSVDFVKGYLRCWTTNEKMVYTCRQKKCLATISTNAEHCHRHSGKFSILFIQHNQIRNLFAWINGANTVNTKPGSFNLRHVGTYQCQDF</sequence>
<dbReference type="AlphaFoldDB" id="A0A226F1N4"/>
<name>A0A226F1N4_FOLCA</name>
<dbReference type="Proteomes" id="UP000198287">
    <property type="component" value="Unassembled WGS sequence"/>
</dbReference>
<comment type="caution">
    <text evidence="2">The sequence shown here is derived from an EMBL/GenBank/DDBJ whole genome shotgun (WGS) entry which is preliminary data.</text>
</comment>